<name>A0A256F4G4_9HYPH</name>
<dbReference type="Proteomes" id="UP000216345">
    <property type="component" value="Unassembled WGS sequence"/>
</dbReference>
<proteinExistence type="predicted"/>
<evidence type="ECO:0000313" key="2">
    <source>
        <dbReference type="Proteomes" id="UP000216345"/>
    </source>
</evidence>
<accession>A0A256F4G4</accession>
<comment type="caution">
    <text evidence="1">The sequence shown here is derived from an EMBL/GenBank/DDBJ whole genome shotgun (WGS) entry which is preliminary data.</text>
</comment>
<protein>
    <submittedName>
        <fullName evidence="1">Uncharacterized protein</fullName>
    </submittedName>
</protein>
<gene>
    <name evidence="1" type="ORF">CEV32_2180</name>
</gene>
<organism evidence="1 2">
    <name type="scientific">Brucella rhizosphaerae</name>
    <dbReference type="NCBI Taxonomy" id="571254"/>
    <lineage>
        <taxon>Bacteria</taxon>
        <taxon>Pseudomonadati</taxon>
        <taxon>Pseudomonadota</taxon>
        <taxon>Alphaproteobacteria</taxon>
        <taxon>Hyphomicrobiales</taxon>
        <taxon>Brucellaceae</taxon>
        <taxon>Brucella/Ochrobactrum group</taxon>
        <taxon>Brucella</taxon>
    </lineage>
</organism>
<sequence>MTFKKASQAANPLVTNPLATTEATELPLTYSVKPLRSTG</sequence>
<keyword evidence="2" id="KW-1185">Reference proteome</keyword>
<dbReference type="EMBL" id="NNRK01000034">
    <property type="protein sequence ID" value="OYR09749.1"/>
    <property type="molecule type" value="Genomic_DNA"/>
</dbReference>
<dbReference type="AlphaFoldDB" id="A0A256F4G4"/>
<reference evidence="1 2" key="1">
    <citation type="submission" date="2017-07" db="EMBL/GenBank/DDBJ databases">
        <title>Phylogenetic study on the rhizospheric bacterium Ochrobactrum sp. A44.</title>
        <authorList>
            <person name="Krzyzanowska D.M."/>
            <person name="Ossowicki A."/>
            <person name="Rajewska M."/>
            <person name="Maciag T."/>
            <person name="Kaczynski Z."/>
            <person name="Czerwicka M."/>
            <person name="Jafra S."/>
        </authorList>
    </citation>
    <scope>NUCLEOTIDE SEQUENCE [LARGE SCALE GENOMIC DNA]</scope>
    <source>
        <strain evidence="1 2">PR17</strain>
    </source>
</reference>
<evidence type="ECO:0000313" key="1">
    <source>
        <dbReference type="EMBL" id="OYR09749.1"/>
    </source>
</evidence>